<keyword evidence="1" id="KW-0812">Transmembrane</keyword>
<reference evidence="2" key="2">
    <citation type="submission" date="2023-04" db="EMBL/GenBank/DDBJ databases">
        <authorList>
            <person name="Bruccoleri R.E."/>
            <person name="Oakeley E.J."/>
            <person name="Faust A.-M."/>
            <person name="Dessus-Babus S."/>
            <person name="Altorfer M."/>
            <person name="Burckhardt D."/>
            <person name="Oertli M."/>
            <person name="Naumann U."/>
            <person name="Petersen F."/>
            <person name="Wong J."/>
        </authorList>
    </citation>
    <scope>NUCLEOTIDE SEQUENCE</scope>
    <source>
        <strain evidence="2">GSM-AAB239-AS_SAM_17_03QT</strain>
        <tissue evidence="2">Leaf</tissue>
    </source>
</reference>
<evidence type="ECO:0000313" key="2">
    <source>
        <dbReference type="EMBL" id="KAJ6814521.1"/>
    </source>
</evidence>
<feature type="transmembrane region" description="Helical" evidence="1">
    <location>
        <begin position="20"/>
        <end position="41"/>
    </location>
</feature>
<organism evidence="2 3">
    <name type="scientific">Iris pallida</name>
    <name type="common">Sweet iris</name>
    <dbReference type="NCBI Taxonomy" id="29817"/>
    <lineage>
        <taxon>Eukaryota</taxon>
        <taxon>Viridiplantae</taxon>
        <taxon>Streptophyta</taxon>
        <taxon>Embryophyta</taxon>
        <taxon>Tracheophyta</taxon>
        <taxon>Spermatophyta</taxon>
        <taxon>Magnoliopsida</taxon>
        <taxon>Liliopsida</taxon>
        <taxon>Asparagales</taxon>
        <taxon>Iridaceae</taxon>
        <taxon>Iridoideae</taxon>
        <taxon>Irideae</taxon>
        <taxon>Iris</taxon>
    </lineage>
</organism>
<dbReference type="AlphaFoldDB" id="A0AAX6FET9"/>
<keyword evidence="2" id="KW-0675">Receptor</keyword>
<keyword evidence="1" id="KW-1133">Transmembrane helix</keyword>
<gene>
    <name evidence="2" type="ORF">M6B38_136965</name>
</gene>
<proteinExistence type="predicted"/>
<keyword evidence="3" id="KW-1185">Reference proteome</keyword>
<evidence type="ECO:0000256" key="1">
    <source>
        <dbReference type="SAM" id="Phobius"/>
    </source>
</evidence>
<reference evidence="2" key="1">
    <citation type="journal article" date="2023" name="GigaByte">
        <title>Genome assembly of the bearded iris, Iris pallida Lam.</title>
        <authorList>
            <person name="Bruccoleri R.E."/>
            <person name="Oakeley E.J."/>
            <person name="Faust A.M.E."/>
            <person name="Altorfer M."/>
            <person name="Dessus-Babus S."/>
            <person name="Burckhardt D."/>
            <person name="Oertli M."/>
            <person name="Naumann U."/>
            <person name="Petersen F."/>
            <person name="Wong J."/>
        </authorList>
    </citation>
    <scope>NUCLEOTIDE SEQUENCE</scope>
    <source>
        <strain evidence="2">GSM-AAB239-AS_SAM_17_03QT</strain>
    </source>
</reference>
<sequence length="72" mass="8391">MLKAKLSVMWADFKSSYHRFLQPVSLTVMIVYLPLYLAIYVGNLNFSFQQLHSLTGTVPTFEHPEQFVNIIR</sequence>
<dbReference type="EMBL" id="JANAVB010029620">
    <property type="protein sequence ID" value="KAJ6814521.1"/>
    <property type="molecule type" value="Genomic_DNA"/>
</dbReference>
<comment type="caution">
    <text evidence="2">The sequence shown here is derived from an EMBL/GenBank/DDBJ whole genome shotgun (WGS) entry which is preliminary data.</text>
</comment>
<accession>A0AAX6FET9</accession>
<keyword evidence="1" id="KW-0472">Membrane</keyword>
<dbReference type="GO" id="GO:0016301">
    <property type="term" value="F:kinase activity"/>
    <property type="evidence" value="ECO:0007669"/>
    <property type="project" value="UniProtKB-KW"/>
</dbReference>
<dbReference type="Proteomes" id="UP001140949">
    <property type="component" value="Unassembled WGS sequence"/>
</dbReference>
<name>A0AAX6FET9_IRIPA</name>
<keyword evidence="2" id="KW-0808">Transferase</keyword>
<evidence type="ECO:0000313" key="3">
    <source>
        <dbReference type="Proteomes" id="UP001140949"/>
    </source>
</evidence>
<protein>
    <submittedName>
        <fullName evidence="2">Leucine-rich repeat receptor-like protein kinase</fullName>
    </submittedName>
</protein>
<keyword evidence="2" id="KW-0418">Kinase</keyword>